<evidence type="ECO:0000256" key="2">
    <source>
        <dbReference type="ARBA" id="ARBA00001913"/>
    </source>
</evidence>
<dbReference type="GO" id="GO:0004556">
    <property type="term" value="F:alpha-amylase activity"/>
    <property type="evidence" value="ECO:0007669"/>
    <property type="project" value="UniProtKB-UniRule"/>
</dbReference>
<evidence type="ECO:0000256" key="14">
    <source>
        <dbReference type="SAM" id="Phobius"/>
    </source>
</evidence>
<dbReference type="GO" id="GO:0046872">
    <property type="term" value="F:metal ion binding"/>
    <property type="evidence" value="ECO:0007669"/>
    <property type="project" value="UniProtKB-KW"/>
</dbReference>
<proteinExistence type="inferred from homology"/>
<evidence type="ECO:0000256" key="7">
    <source>
        <dbReference type="ARBA" id="ARBA00022801"/>
    </source>
</evidence>
<dbReference type="PANTHER" id="PTHR43447">
    <property type="entry name" value="ALPHA-AMYLASE"/>
    <property type="match status" value="1"/>
</dbReference>
<dbReference type="Pfam" id="PF00128">
    <property type="entry name" value="Alpha-amylase"/>
    <property type="match status" value="1"/>
</dbReference>
<gene>
    <name evidence="17" type="ORF">PSSU_0111</name>
</gene>
<dbReference type="PRINTS" id="PR00110">
    <property type="entry name" value="ALPHAAMYLASE"/>
</dbReference>
<comment type="caution">
    <text evidence="17">The sequence shown here is derived from an EMBL/GenBank/DDBJ whole genome shotgun (WGS) entry which is preliminary data.</text>
</comment>
<protein>
    <recommendedName>
        <fullName evidence="5 12">Alpha-amylase</fullName>
        <ecNumber evidence="4 12">3.2.1.1</ecNumber>
    </recommendedName>
</protein>
<accession>A0A261F4I9</accession>
<dbReference type="SUPFAM" id="SSF51445">
    <property type="entry name" value="(Trans)glycosidases"/>
    <property type="match status" value="1"/>
</dbReference>
<keyword evidence="14" id="KW-1133">Transmembrane helix</keyword>
<evidence type="ECO:0000313" key="18">
    <source>
        <dbReference type="Proteomes" id="UP000216454"/>
    </source>
</evidence>
<evidence type="ECO:0000256" key="13">
    <source>
        <dbReference type="SAM" id="MobiDB-lite"/>
    </source>
</evidence>
<evidence type="ECO:0000256" key="12">
    <source>
        <dbReference type="RuleBase" id="RU361134"/>
    </source>
</evidence>
<feature type="transmembrane region" description="Helical" evidence="14">
    <location>
        <begin position="596"/>
        <end position="615"/>
    </location>
</feature>
<dbReference type="Gene3D" id="3.20.20.80">
    <property type="entry name" value="Glycosidases"/>
    <property type="match status" value="1"/>
</dbReference>
<comment type="catalytic activity">
    <reaction evidence="1 12">
        <text>Endohydrolysis of (1-&gt;4)-alpha-D-glucosidic linkages in polysaccharides containing three or more (1-&gt;4)-alpha-linked D-glucose units.</text>
        <dbReference type="EC" id="3.2.1.1"/>
    </reaction>
</comment>
<evidence type="ECO:0000256" key="1">
    <source>
        <dbReference type="ARBA" id="ARBA00000548"/>
    </source>
</evidence>
<evidence type="ECO:0000256" key="4">
    <source>
        <dbReference type="ARBA" id="ARBA00012595"/>
    </source>
</evidence>
<feature type="compositionally biased region" description="Polar residues" evidence="13">
    <location>
        <begin position="570"/>
        <end position="579"/>
    </location>
</feature>
<comment type="similarity">
    <text evidence="3 11">Belongs to the glycosyl hydrolase 13 family.</text>
</comment>
<evidence type="ECO:0000256" key="6">
    <source>
        <dbReference type="ARBA" id="ARBA00022723"/>
    </source>
</evidence>
<dbReference type="OrthoDB" id="9805159at2"/>
<dbReference type="SMART" id="SM00642">
    <property type="entry name" value="Aamy"/>
    <property type="match status" value="1"/>
</dbReference>
<keyword evidence="14" id="KW-0812">Transmembrane</keyword>
<dbReference type="GO" id="GO:0005975">
    <property type="term" value="P:carbohydrate metabolic process"/>
    <property type="evidence" value="ECO:0007669"/>
    <property type="project" value="InterPro"/>
</dbReference>
<dbReference type="EC" id="3.2.1.1" evidence="4 12"/>
<feature type="region of interest" description="Disordered" evidence="13">
    <location>
        <begin position="517"/>
        <end position="542"/>
    </location>
</feature>
<dbReference type="CDD" id="cd11317">
    <property type="entry name" value="AmyAc_bac_euk_AmyA"/>
    <property type="match status" value="1"/>
</dbReference>
<dbReference type="SMART" id="SM00632">
    <property type="entry name" value="Aamy_C"/>
    <property type="match status" value="1"/>
</dbReference>
<keyword evidence="18" id="KW-1185">Reference proteome</keyword>
<name>A0A261F4I9_9BIFI</name>
<keyword evidence="14" id="KW-0472">Membrane</keyword>
<dbReference type="AlphaFoldDB" id="A0A261F4I9"/>
<keyword evidence="9 12" id="KW-0119">Carbohydrate metabolism</keyword>
<keyword evidence="10 12" id="KW-0326">Glycosidase</keyword>
<keyword evidence="8" id="KW-0106">Calcium</keyword>
<dbReference type="Gene3D" id="2.60.40.1180">
    <property type="entry name" value="Golgi alpha-mannosidase II"/>
    <property type="match status" value="1"/>
</dbReference>
<dbReference type="InterPro" id="IPR006046">
    <property type="entry name" value="Alpha_amylase"/>
</dbReference>
<dbReference type="InterPro" id="IPR017853">
    <property type="entry name" value="GH"/>
</dbReference>
<sequence>MPRFTHSSAMRTMHLHLAPFGRTTRKAVSALAAAALCCTGAIASALIAAPTANAAPKDYHANTSDFAPDSDVVIIAFQQNWNSIAKECTDVLGPEGVGYVEVSPPMEEIPGSQWWTSYQPVSYKLDSKEGTEAEFQNMIDTCKAAGVGVVADAITNHMAAALQDGSKDGTGVAGSTYTSDGDFPAVPWTKNDFHTCTKGVSNYKDATNVQECQLDGLQDLDTGSDHVQDVLADYLAKLYTMGVVGFRMDAIKHIASADVLAIKQKMAQKLGIGIDDIWWMQEVIDDDGQAAELAPSNYFQTGDVSEFQYSYALKSAFGLSVTALKKIGTTANLIDSNKAQVFVSNWDTERGSQTLSYKDGKKYILANAFMLAYGYGTPNIQSGYVFANRDDGAPGATDTSIPDTQCGTGSPWLCVERWTQIRGMIRFHNNTNDGTIASNWWDDGANTISFSKNGLGFFAMNASSKPVTYTFSTTLPAGEYCNLYGPGDCSSTVKVAEDGTASITIDSMDAVAIDNVDTPQTWGTDNASTAATDPSDPPLTSSGAFDASAIDMTFGGVYGGDSQDSEKSSDQAQSDSETPTDPKDEEGTFANFSAHAVAYAVIFAIVLVFSIVILVKPNKKSDK</sequence>
<dbReference type="EMBL" id="MWWQ01000001">
    <property type="protein sequence ID" value="OZG54008.1"/>
    <property type="molecule type" value="Genomic_DNA"/>
</dbReference>
<dbReference type="InterPro" id="IPR031319">
    <property type="entry name" value="A-amylase_C"/>
</dbReference>
<feature type="domain" description="Glycosyl hydrolase family 13 catalytic" evidence="16">
    <location>
        <begin position="71"/>
        <end position="428"/>
    </location>
</feature>
<keyword evidence="7 12" id="KW-0378">Hydrolase</keyword>
<dbReference type="InterPro" id="IPR006047">
    <property type="entry name" value="GH13_cat_dom"/>
</dbReference>
<comment type="cofactor">
    <cofactor evidence="2">
        <name>Ca(2+)</name>
        <dbReference type="ChEBI" id="CHEBI:29108"/>
    </cofactor>
</comment>
<dbReference type="Proteomes" id="UP000216454">
    <property type="component" value="Unassembled WGS sequence"/>
</dbReference>
<feature type="region of interest" description="Disordered" evidence="13">
    <location>
        <begin position="559"/>
        <end position="587"/>
    </location>
</feature>
<evidence type="ECO:0000256" key="11">
    <source>
        <dbReference type="RuleBase" id="RU003615"/>
    </source>
</evidence>
<dbReference type="RefSeq" id="WP_094690455.1">
    <property type="nucleotide sequence ID" value="NZ_MWWQ01000001.1"/>
</dbReference>
<evidence type="ECO:0000313" key="17">
    <source>
        <dbReference type="EMBL" id="OZG54008.1"/>
    </source>
</evidence>
<evidence type="ECO:0000256" key="10">
    <source>
        <dbReference type="ARBA" id="ARBA00023295"/>
    </source>
</evidence>
<evidence type="ECO:0000256" key="5">
    <source>
        <dbReference type="ARBA" id="ARBA00017303"/>
    </source>
</evidence>
<keyword evidence="6" id="KW-0479">Metal-binding</keyword>
<feature type="domain" description="Alpha-amylase C-terminal" evidence="15">
    <location>
        <begin position="438"/>
        <end position="518"/>
    </location>
</feature>
<evidence type="ECO:0000256" key="8">
    <source>
        <dbReference type="ARBA" id="ARBA00022837"/>
    </source>
</evidence>
<dbReference type="InterPro" id="IPR013780">
    <property type="entry name" value="Glyco_hydro_b"/>
</dbReference>
<dbReference type="SUPFAM" id="SSF51011">
    <property type="entry name" value="Glycosyl hydrolase domain"/>
    <property type="match status" value="1"/>
</dbReference>
<evidence type="ECO:0000259" key="15">
    <source>
        <dbReference type="SMART" id="SM00632"/>
    </source>
</evidence>
<dbReference type="Pfam" id="PF02806">
    <property type="entry name" value="Alpha-amylase_C"/>
    <property type="match status" value="1"/>
</dbReference>
<reference evidence="17 18" key="1">
    <citation type="journal article" date="2017" name="BMC Genomics">
        <title>Comparative genomic and phylogenomic analyses of the Bifidobacteriaceae family.</title>
        <authorList>
            <person name="Lugli G.A."/>
            <person name="Milani C."/>
            <person name="Turroni F."/>
            <person name="Duranti S."/>
            <person name="Mancabelli L."/>
            <person name="Mangifesta M."/>
            <person name="Ferrario C."/>
            <person name="Modesto M."/>
            <person name="Mattarelli P."/>
            <person name="Jiri K."/>
            <person name="van Sinderen D."/>
            <person name="Ventura M."/>
        </authorList>
    </citation>
    <scope>NUCLEOTIDE SEQUENCE [LARGE SCALE GENOMIC DNA]</scope>
    <source>
        <strain evidence="17 18">DSM 24744</strain>
    </source>
</reference>
<evidence type="ECO:0000256" key="3">
    <source>
        <dbReference type="ARBA" id="ARBA00008061"/>
    </source>
</evidence>
<organism evidence="17 18">
    <name type="scientific">Pseudoscardovia suis</name>
    <dbReference type="NCBI Taxonomy" id="987063"/>
    <lineage>
        <taxon>Bacteria</taxon>
        <taxon>Bacillati</taxon>
        <taxon>Actinomycetota</taxon>
        <taxon>Actinomycetes</taxon>
        <taxon>Bifidobacteriales</taxon>
        <taxon>Bifidobacteriaceae</taxon>
        <taxon>Pseudoscardovia</taxon>
    </lineage>
</organism>
<evidence type="ECO:0000256" key="9">
    <source>
        <dbReference type="ARBA" id="ARBA00023277"/>
    </source>
</evidence>
<evidence type="ECO:0000259" key="16">
    <source>
        <dbReference type="SMART" id="SM00642"/>
    </source>
</evidence>
<dbReference type="InterPro" id="IPR006048">
    <property type="entry name" value="A-amylase/branching_C"/>
</dbReference>